<dbReference type="RefSeq" id="WP_290364573.1">
    <property type="nucleotide sequence ID" value="NZ_JAUFQU010000001.1"/>
</dbReference>
<dbReference type="Pfam" id="PF05170">
    <property type="entry name" value="AsmA"/>
    <property type="match status" value="1"/>
</dbReference>
<keyword evidence="4" id="KW-1185">Reference proteome</keyword>
<dbReference type="EMBL" id="JAUFQU010000001">
    <property type="protein sequence ID" value="MDN3708721.1"/>
    <property type="molecule type" value="Genomic_DNA"/>
</dbReference>
<dbReference type="InterPro" id="IPR052894">
    <property type="entry name" value="AsmA-related"/>
</dbReference>
<dbReference type="PANTHER" id="PTHR30441">
    <property type="entry name" value="DUF748 DOMAIN-CONTAINING PROTEIN"/>
    <property type="match status" value="1"/>
</dbReference>
<evidence type="ECO:0000256" key="1">
    <source>
        <dbReference type="SAM" id="Phobius"/>
    </source>
</evidence>
<dbReference type="PANTHER" id="PTHR30441:SF8">
    <property type="entry name" value="DUF748 DOMAIN-CONTAINING PROTEIN"/>
    <property type="match status" value="1"/>
</dbReference>
<dbReference type="InterPro" id="IPR007844">
    <property type="entry name" value="AsmA"/>
</dbReference>
<keyword evidence="1" id="KW-0472">Membrane</keyword>
<comment type="caution">
    <text evidence="3">The sequence shown here is derived from an EMBL/GenBank/DDBJ whole genome shotgun (WGS) entry which is preliminary data.</text>
</comment>
<evidence type="ECO:0000313" key="4">
    <source>
        <dbReference type="Proteomes" id="UP001242368"/>
    </source>
</evidence>
<feature type="transmembrane region" description="Helical" evidence="1">
    <location>
        <begin position="12"/>
        <end position="35"/>
    </location>
</feature>
<evidence type="ECO:0000313" key="3">
    <source>
        <dbReference type="EMBL" id="MDN3708721.1"/>
    </source>
</evidence>
<proteinExistence type="predicted"/>
<keyword evidence="1" id="KW-1133">Transmembrane helix</keyword>
<organism evidence="3 4">
    <name type="scientific">Paenimyroides ceti</name>
    <dbReference type="NCBI Taxonomy" id="395087"/>
    <lineage>
        <taxon>Bacteria</taxon>
        <taxon>Pseudomonadati</taxon>
        <taxon>Bacteroidota</taxon>
        <taxon>Flavobacteriia</taxon>
        <taxon>Flavobacteriales</taxon>
        <taxon>Flavobacteriaceae</taxon>
        <taxon>Paenimyroides</taxon>
    </lineage>
</organism>
<feature type="domain" description="AsmA" evidence="2">
    <location>
        <begin position="11"/>
        <end position="181"/>
    </location>
</feature>
<gene>
    <name evidence="3" type="ORF">QW060_16585</name>
</gene>
<dbReference type="Proteomes" id="UP001242368">
    <property type="component" value="Unassembled WGS sequence"/>
</dbReference>
<reference evidence="4" key="1">
    <citation type="journal article" date="2019" name="Int. J. Syst. Evol. Microbiol.">
        <title>The Global Catalogue of Microorganisms (GCM) 10K type strain sequencing project: providing services to taxonomists for standard genome sequencing and annotation.</title>
        <authorList>
            <consortium name="The Broad Institute Genomics Platform"/>
            <consortium name="The Broad Institute Genome Sequencing Center for Infectious Disease"/>
            <person name="Wu L."/>
            <person name="Ma J."/>
        </authorList>
    </citation>
    <scope>NUCLEOTIDE SEQUENCE [LARGE SCALE GENOMIC DNA]</scope>
    <source>
        <strain evidence="4">CECT 7184</strain>
    </source>
</reference>
<protein>
    <submittedName>
        <fullName evidence="3">AsmA family protein</fullName>
    </submittedName>
</protein>
<accession>A0ABT8CXJ3</accession>
<name>A0ABT8CXJ3_9FLAO</name>
<evidence type="ECO:0000259" key="2">
    <source>
        <dbReference type="Pfam" id="PF05170"/>
    </source>
</evidence>
<keyword evidence="1" id="KW-0812">Transmembrane</keyword>
<sequence>MKKETVKKIIKKTLAITGILFAAMLLAMICIPYFFKDSINRKVKEVINENLNGGIDYTSLDLTFFNQFPILTATLNEVDLKGSAPYEKESLIKAEKFSLGIDLLSLFSDTIKIDGIYLEKAVIRIQVNQNGVANYNVYKSTDNSDASSSGLAIKRILISNSEVSYADASIPMEIHTTDFNYDGKGDLTKAVFDLKTKADIGSLTLKYDGETYVDHKAVNANLLTKINTDNLAFIFEKNDLKINKLPISFKGSFTFLNNGYDIDLKLKSEKSTLAHLLSLVPQSYYHWLDNTELKGNVALFASLQGKYIVEENQKPDFNLGLQIDNGLMAYNHTSIPLKNLALRFKINLPQLNFDLLKVDLQKMDFNLGDGYFKTQTNITGFDPFTVKSTTDCHLILDDLQKAIGWKGLTARGNFILKATVEGTYATQLITSGLKSEKQISEIISVPTFLIESSLKGGYLKLDKMPKAIDLAEFDLTAVSKDHKVNNIDTRVQNIHLKSMSNYIKGFIHLKGLTSFDMDANAEAKINLGELKEVYPLKDIEVRGNLFAEVITKGKLDIRKKIIPVINTTLKMNDGYLKTASSPVPLTDIKVEAYIKSERGSLKDLSVQIVPVSFKVNNQPFYLNADLKNFNDIRYKIVSKGTLELAPLYEIFSIEGVNVKGRVKTDFQLAGLQSDALKGRYGRLQNKGVIEVGNIQVKHTSFPKPFMITQGKFSFNNEKLNFNNFKARYGSNSFTAKGALDNIIAYVTTNQTVKGNFEINSNSLNVDDFTAFASTSASSAASTPKSNTGVVLLPSNVDLTLKSAVQKIIYNQIELKDFKGTVQLKDGKLNLTDTGFFVAGMDVKMNGSYKPINTKRALFDYAVKADNFDIQKAYHEIPLFREMLTSAKSAYGIVSLDYKLSGFLDKNMEPLLPSLEGEGILTLEDISFKGFKLLNSIAKETDRDKLIDSSVNKVVIRSSVKNNVLTIERTKTKMAGFRPRFEGKITLDGKLDLGMRLGLPPFGIIGIPFSVSGTQENPIIKMRRHAPTDTEMEEEMDEEDRALYLKQKEEEERIKLQNQSPQ</sequence>